<keyword evidence="15" id="KW-0675">Receptor</keyword>
<keyword evidence="3" id="KW-0723">Serine/threonine-protein kinase</keyword>
<dbReference type="GO" id="GO:0008270">
    <property type="term" value="F:zinc ion binding"/>
    <property type="evidence" value="ECO:0007669"/>
    <property type="project" value="UniProtKB-KW"/>
</dbReference>
<keyword evidence="9" id="KW-0677">Repeat</keyword>
<feature type="region of interest" description="Disordered" evidence="20">
    <location>
        <begin position="783"/>
        <end position="827"/>
    </location>
</feature>
<evidence type="ECO:0000256" key="9">
    <source>
        <dbReference type="ARBA" id="ARBA00022737"/>
    </source>
</evidence>
<dbReference type="Pfam" id="PF13855">
    <property type="entry name" value="LRR_8"/>
    <property type="match status" value="1"/>
</dbReference>
<dbReference type="Pfam" id="PF07727">
    <property type="entry name" value="RVT_2"/>
    <property type="match status" value="1"/>
</dbReference>
<sequence>MANIEKLKIQALQITGVNYIAWTTDVELHLDSQNLLETIKEKNESPANEKAKAIIFLRKHLDENLMHDYANVKDPVELWKALKNRFDNQKAITLPHALDEWANLRFLDFNKVAQYNSTMLRIVAQLEYCGKKVSEDEMLNKTYLTFHKEHYVLAEQYRNCKYKMFSELIVALMIAEKNNELLIKNHNARPAGTKAFPEVNATDVKNPEKKDVNYPEKGNQSYRGRGGRFNRGRGRNYNSRGRRSFKWVRPQNDSKGKESQGSTSQKRDNICYKCGSKGHWYQVCRTPEHLCKLYKESLKGKGKEVNFTEHFEGPVDVIEGTGMANFMLPNGTKFFIKNALYSPKSKRNLLSFKDIYLQGYDTQSATENEKKYMYITSDKSGKRLILEKFPKLPSGLHYTHISAIESHLVIKRNPGDFTLWHDRLGHPGTSMMRKIIESSHGHPLKIQEIYHGNKMTCAACSLGKLIIRPSPTKIDKESPKFLERIQGDICGPIHPPCGPFHYFMVMIDASSRWSHVCLLSSRNLAFARFITQIIKLRAQFSDYSIKRVRLDNAGEFTSQAFNDYCMVTGIEFEHSVPHVHTQNGLAESLIKRLQLIARPLIMRSKLPTSVWGHAILHAEALIRIRPSAYHKYSPLQLAFGREPNISHLRIFGCAVYVPIAPPQRTKMGPQRRLGIYIGCDSPSIIRYLEPQTSDVFTARFADCHFDEKVFPVLGGENKQVGKEIKWCVPSLLHLDPPTKQSEIEVRRIVHLQSIANQLPDAFADTKTVTKSYIPAANVPARIEIPQESGKADDTPESKTRLKRGRPVGAKDKNPRKRKEVEKHDIPKIAESILEETNHESNDNDEHHEPEGNHEISINYIHNGKIWDRNKMDEVDDVFSYLLSKEIDEENEDPEPKSVYECQKRHDWIKWKDAIQVELDSLNKRNVFGPIVLTPEDVRPVGYKWVFVRKRNEKNEITRYKARLVAQGFSQRPGIDYEETYSPVMDAITFRFLMSLAADENLEMRLMDVVTAYLYGSLDTNIYMRVPDGFNMPEALKSKPKELCAIKLQRSLYGLKQSGRMWYNRLSEHLTKEGYVNDPICPCVFIKKTKSGFVIIALITTTSSAAASTVVDTAGAAPRSTHDKDKIDRCDLIVETTARALNSIFAAWKIQAPREWNISGELCSGAAIDASVLDTNPAYNPLIKCDCSFENSTICRITNIKVYAVDVVGPIPQELWTLIFLTNLNLGQNVLTGSLPPAIGNLTRMQWMTFGINALSGPVPKEIGLLTDLRLLSISSNNFSGSIPDEIGNCAKLQQIYIDSSGLSGRIPLSFANLVELEQAWIADLEVTGQIPDFIGSWTKLTTLRILGTGLSGPIPSSFSNLTSLTELRLGDISNGSSSLDFIKDMKSLSVLVLRNNNLTGTIPSTIGGYSSLQQVDLSFNKLHGPIPASLFNLSRLTHLFLGNNTLNGSLPTQKTQSLRNVDVSYNDLSGSLPSWVSLPDLKLNLVANNFTLEGLDNRVLSGLNCLQKNFPCNRGKGIYSDFSVNCGGPEIRSAREALFEKDDENLGPASFIVSAGQRWAASSVGLFTGSSNIYIMTSQSQFINTLDSELFQSARLSASSLRYYGLGLENGGYTVTLQFAEIQILGSTSSTWKGLGRRRFDIYVQGRLVEKDFDVRRTAGDSTVRAVQRVYKANVSENHLEVHLFWAGKGTCCIPIQGAYGPLISAVSATPDFTPTVVNRPPSKGKNRTGTIVGVIVGVGLLTILAGVVMFIIRKRRNRYTDDEELLSMDVKPYTFTYSELKSATQDFDPSNKLGEGGFGPVYKGNLNDGREVAVKLLSVGSRQGKGQFVAEIVAISSVLHRNLVKLYGCCFEGEHRLLVYEYLPNGSLDQAIFGDKTLHLDWSTRYEICLGVARGLVYLHEEASVRIVHRDVKASNILLDSKLVPKVSDFGLAKLYDDKKTHISTRVAGTIGYLAPEYAMRGHLTEKTDVYAFGVVALELVSGRPNSDENLEEEKKYLLEWAWNLHEKNRDVELIDDELTDLNTEEAKRMIGIALLCTQTSHALRPPMSRVVAMLSGDAEVGDVTSKPGYLTDWRFDDTTGSSLSGFQSKDTTDYSMSFVAPGSEISPRDSDFKPMLGANINEGR</sequence>
<keyword evidence="10" id="KW-0547">Nucleotide-binding</keyword>
<keyword evidence="14 21" id="KW-0472">Membrane</keyword>
<dbReference type="FunFam" id="3.80.10.10:FF:000298">
    <property type="entry name" value="Putative LRR receptor-like serine/threonine-protein kinase"/>
    <property type="match status" value="1"/>
</dbReference>
<dbReference type="GO" id="GO:0003676">
    <property type="term" value="F:nucleic acid binding"/>
    <property type="evidence" value="ECO:0007669"/>
    <property type="project" value="InterPro"/>
</dbReference>
<comment type="catalytic activity">
    <reaction evidence="18">
        <text>L-seryl-[protein] + ATP = O-phospho-L-seryl-[protein] + ADP + H(+)</text>
        <dbReference type="Rhea" id="RHEA:17989"/>
        <dbReference type="Rhea" id="RHEA-COMP:9863"/>
        <dbReference type="Rhea" id="RHEA-COMP:11604"/>
        <dbReference type="ChEBI" id="CHEBI:15378"/>
        <dbReference type="ChEBI" id="CHEBI:29999"/>
        <dbReference type="ChEBI" id="CHEBI:30616"/>
        <dbReference type="ChEBI" id="CHEBI:83421"/>
        <dbReference type="ChEBI" id="CHEBI:456216"/>
        <dbReference type="EC" id="2.7.11.1"/>
    </reaction>
</comment>
<evidence type="ECO:0000256" key="6">
    <source>
        <dbReference type="ARBA" id="ARBA00022679"/>
    </source>
</evidence>
<keyword evidence="19" id="KW-0863">Zinc-finger</keyword>
<evidence type="ECO:0000256" key="17">
    <source>
        <dbReference type="ARBA" id="ARBA00047899"/>
    </source>
</evidence>
<keyword evidence="5" id="KW-0433">Leucine-rich repeat</keyword>
<dbReference type="InterPro" id="IPR001878">
    <property type="entry name" value="Znf_CCHC"/>
</dbReference>
<keyword evidence="12" id="KW-0067">ATP-binding</keyword>
<evidence type="ECO:0000256" key="15">
    <source>
        <dbReference type="ARBA" id="ARBA00023170"/>
    </source>
</evidence>
<protein>
    <recommendedName>
        <fullName evidence="2">non-specific serine/threonine protein kinase</fullName>
        <ecNumber evidence="2">2.7.11.1</ecNumber>
    </recommendedName>
</protein>
<dbReference type="PROSITE" id="PS50994">
    <property type="entry name" value="INTEGRASE"/>
    <property type="match status" value="1"/>
</dbReference>
<dbReference type="InterPro" id="IPR001584">
    <property type="entry name" value="Integrase_cat-core"/>
</dbReference>
<evidence type="ECO:0000256" key="16">
    <source>
        <dbReference type="ARBA" id="ARBA00023180"/>
    </source>
</evidence>
<feature type="compositionally biased region" description="Basic and acidic residues" evidence="20">
    <location>
        <begin position="789"/>
        <end position="799"/>
    </location>
</feature>
<evidence type="ECO:0000313" key="25">
    <source>
        <dbReference type="EMBL" id="KAG7595354.1"/>
    </source>
</evidence>
<keyword evidence="19" id="KW-0862">Zinc</keyword>
<keyword evidence="4" id="KW-0597">Phosphoprotein</keyword>
<dbReference type="InterPro" id="IPR000719">
    <property type="entry name" value="Prot_kinase_dom"/>
</dbReference>
<dbReference type="PANTHER" id="PTHR48006:SF99">
    <property type="entry name" value="PROTEIN KINASE DOMAIN-CONTAINING PROTEIN"/>
    <property type="match status" value="1"/>
</dbReference>
<dbReference type="PROSITE" id="PS50011">
    <property type="entry name" value="PROTEIN_KINASE_DOM"/>
    <property type="match status" value="1"/>
</dbReference>
<keyword evidence="11" id="KW-0418">Kinase</keyword>
<keyword evidence="26" id="KW-1185">Reference proteome</keyword>
<accession>A0A8T2CEG6</accession>
<dbReference type="FunFam" id="2.60.120.430:FF:000002">
    <property type="entry name" value="Leucine-rich repeat receptor-like protein kinase"/>
    <property type="match status" value="1"/>
</dbReference>
<proteinExistence type="predicted"/>
<keyword evidence="7 21" id="KW-0812">Transmembrane</keyword>
<comment type="caution">
    <text evidence="25">The sequence shown here is derived from an EMBL/GenBank/DDBJ whole genome shotgun (WGS) entry which is preliminary data.</text>
</comment>
<evidence type="ECO:0000259" key="22">
    <source>
        <dbReference type="PROSITE" id="PS50011"/>
    </source>
</evidence>
<dbReference type="Pfam" id="PF07714">
    <property type="entry name" value="PK_Tyr_Ser-Thr"/>
    <property type="match status" value="1"/>
</dbReference>
<feature type="domain" description="Protein kinase" evidence="22">
    <location>
        <begin position="1788"/>
        <end position="2062"/>
    </location>
</feature>
<dbReference type="InterPro" id="IPR013103">
    <property type="entry name" value="RVT_2"/>
</dbReference>
<dbReference type="CDD" id="cd14066">
    <property type="entry name" value="STKc_IRAK"/>
    <property type="match status" value="1"/>
</dbReference>
<evidence type="ECO:0000256" key="8">
    <source>
        <dbReference type="ARBA" id="ARBA00022729"/>
    </source>
</evidence>
<evidence type="ECO:0000256" key="7">
    <source>
        <dbReference type="ARBA" id="ARBA00022692"/>
    </source>
</evidence>
<evidence type="ECO:0000256" key="21">
    <source>
        <dbReference type="SAM" id="Phobius"/>
    </source>
</evidence>
<dbReference type="GO" id="GO:0015074">
    <property type="term" value="P:DNA integration"/>
    <property type="evidence" value="ECO:0007669"/>
    <property type="project" value="InterPro"/>
</dbReference>
<evidence type="ECO:0000256" key="2">
    <source>
        <dbReference type="ARBA" id="ARBA00012513"/>
    </source>
</evidence>
<evidence type="ECO:0000259" key="24">
    <source>
        <dbReference type="PROSITE" id="PS50994"/>
    </source>
</evidence>
<dbReference type="GO" id="GO:0005524">
    <property type="term" value="F:ATP binding"/>
    <property type="evidence" value="ECO:0007669"/>
    <property type="project" value="UniProtKB-KW"/>
</dbReference>
<dbReference type="InterPro" id="IPR008271">
    <property type="entry name" value="Ser/Thr_kinase_AS"/>
</dbReference>
<dbReference type="InterPro" id="IPR051824">
    <property type="entry name" value="LRR_Rcpt-Like_S/T_Kinase"/>
</dbReference>
<feature type="compositionally biased region" description="Basic and acidic residues" evidence="20">
    <location>
        <begin position="205"/>
        <end position="214"/>
    </location>
</feature>
<dbReference type="FunFam" id="3.30.200.20:FF:000140">
    <property type="entry name" value="Leucine-rich repeat receptor-like protein kinase"/>
    <property type="match status" value="1"/>
</dbReference>
<keyword evidence="16" id="KW-0325">Glycoprotein</keyword>
<keyword evidence="8" id="KW-0732">Signal</keyword>
<dbReference type="Pfam" id="PF13976">
    <property type="entry name" value="gag_pre-integrs"/>
    <property type="match status" value="1"/>
</dbReference>
<evidence type="ECO:0000256" key="18">
    <source>
        <dbReference type="ARBA" id="ARBA00048679"/>
    </source>
</evidence>
<feature type="compositionally biased region" description="Basic and acidic residues" evidence="20">
    <location>
        <begin position="808"/>
        <end position="827"/>
    </location>
</feature>
<evidence type="ECO:0000256" key="1">
    <source>
        <dbReference type="ARBA" id="ARBA00004479"/>
    </source>
</evidence>
<evidence type="ECO:0000259" key="23">
    <source>
        <dbReference type="PROSITE" id="PS50158"/>
    </source>
</evidence>
<evidence type="ECO:0000256" key="12">
    <source>
        <dbReference type="ARBA" id="ARBA00022840"/>
    </source>
</evidence>
<dbReference type="SMART" id="SM00220">
    <property type="entry name" value="S_TKc"/>
    <property type="match status" value="1"/>
</dbReference>
<evidence type="ECO:0000313" key="26">
    <source>
        <dbReference type="Proteomes" id="UP000694240"/>
    </source>
</evidence>
<dbReference type="GO" id="GO:0005886">
    <property type="term" value="C:plasma membrane"/>
    <property type="evidence" value="ECO:0007669"/>
    <property type="project" value="TreeGrafter"/>
</dbReference>
<name>A0A8T2CEG6_9BRAS</name>
<dbReference type="PROSITE" id="PS00108">
    <property type="entry name" value="PROTEIN_KINASE_ST"/>
    <property type="match status" value="1"/>
</dbReference>
<evidence type="ECO:0000256" key="13">
    <source>
        <dbReference type="ARBA" id="ARBA00022989"/>
    </source>
</evidence>
<feature type="transmembrane region" description="Helical" evidence="21">
    <location>
        <begin position="1732"/>
        <end position="1753"/>
    </location>
</feature>
<evidence type="ECO:0000256" key="19">
    <source>
        <dbReference type="PROSITE-ProRule" id="PRU00047"/>
    </source>
</evidence>
<dbReference type="Pfam" id="PF11721">
    <property type="entry name" value="Malectin"/>
    <property type="match status" value="1"/>
</dbReference>
<keyword evidence="13 21" id="KW-1133">Transmembrane helix</keyword>
<feature type="domain" description="CCHC-type" evidence="23">
    <location>
        <begin position="271"/>
        <end position="285"/>
    </location>
</feature>
<evidence type="ECO:0000256" key="4">
    <source>
        <dbReference type="ARBA" id="ARBA00022553"/>
    </source>
</evidence>
<organism evidence="25 26">
    <name type="scientific">Arabidopsis thaliana x Arabidopsis arenosa</name>
    <dbReference type="NCBI Taxonomy" id="1240361"/>
    <lineage>
        <taxon>Eukaryota</taxon>
        <taxon>Viridiplantae</taxon>
        <taxon>Streptophyta</taxon>
        <taxon>Embryophyta</taxon>
        <taxon>Tracheophyta</taxon>
        <taxon>Spermatophyta</taxon>
        <taxon>Magnoliopsida</taxon>
        <taxon>eudicotyledons</taxon>
        <taxon>Gunneridae</taxon>
        <taxon>Pentapetalae</taxon>
        <taxon>rosids</taxon>
        <taxon>malvids</taxon>
        <taxon>Brassicales</taxon>
        <taxon>Brassicaceae</taxon>
        <taxon>Camelineae</taxon>
        <taxon>Arabidopsis</taxon>
    </lineage>
</organism>
<dbReference type="Pfam" id="PF00560">
    <property type="entry name" value="LRR_1"/>
    <property type="match status" value="2"/>
</dbReference>
<evidence type="ECO:0000256" key="10">
    <source>
        <dbReference type="ARBA" id="ARBA00022741"/>
    </source>
</evidence>
<dbReference type="EC" id="2.7.11.1" evidence="2"/>
<dbReference type="InterPro" id="IPR021720">
    <property type="entry name" value="Malectin_dom"/>
</dbReference>
<dbReference type="GO" id="GO:0004674">
    <property type="term" value="F:protein serine/threonine kinase activity"/>
    <property type="evidence" value="ECO:0007669"/>
    <property type="project" value="UniProtKB-KW"/>
</dbReference>
<comment type="catalytic activity">
    <reaction evidence="17">
        <text>L-threonyl-[protein] + ATP = O-phospho-L-threonyl-[protein] + ADP + H(+)</text>
        <dbReference type="Rhea" id="RHEA:46608"/>
        <dbReference type="Rhea" id="RHEA-COMP:11060"/>
        <dbReference type="Rhea" id="RHEA-COMP:11605"/>
        <dbReference type="ChEBI" id="CHEBI:15378"/>
        <dbReference type="ChEBI" id="CHEBI:30013"/>
        <dbReference type="ChEBI" id="CHEBI:30616"/>
        <dbReference type="ChEBI" id="CHEBI:61977"/>
        <dbReference type="ChEBI" id="CHEBI:456216"/>
        <dbReference type="EC" id="2.7.11.1"/>
    </reaction>
</comment>
<evidence type="ECO:0000256" key="14">
    <source>
        <dbReference type="ARBA" id="ARBA00023136"/>
    </source>
</evidence>
<dbReference type="InterPro" id="IPR025724">
    <property type="entry name" value="GAG-pre-integrase_dom"/>
</dbReference>
<dbReference type="Pfam" id="PF00665">
    <property type="entry name" value="rve"/>
    <property type="match status" value="1"/>
</dbReference>
<feature type="compositionally biased region" description="Basic residues" evidence="20">
    <location>
        <begin position="225"/>
        <end position="246"/>
    </location>
</feature>
<keyword evidence="6" id="KW-0808">Transferase</keyword>
<evidence type="ECO:0000256" key="11">
    <source>
        <dbReference type="ARBA" id="ARBA00022777"/>
    </source>
</evidence>
<dbReference type="FunFam" id="1.10.510.10:FF:000044">
    <property type="entry name" value="Putative LRR receptor-like serine/threonine-protein kinase"/>
    <property type="match status" value="1"/>
</dbReference>
<dbReference type="PANTHER" id="PTHR48006">
    <property type="entry name" value="LEUCINE-RICH REPEAT-CONTAINING PROTEIN DDB_G0281931-RELATED"/>
    <property type="match status" value="1"/>
</dbReference>
<reference evidence="25 26" key="1">
    <citation type="submission" date="2020-12" db="EMBL/GenBank/DDBJ databases">
        <title>Concerted genomic and epigenomic changes stabilize Arabidopsis allopolyploids.</title>
        <authorList>
            <person name="Chen Z."/>
        </authorList>
    </citation>
    <scope>NUCLEOTIDE SEQUENCE [LARGE SCALE GENOMIC DNA]</scope>
    <source>
        <strain evidence="25">Allo738</strain>
        <tissue evidence="25">Leaf</tissue>
    </source>
</reference>
<dbReference type="Proteomes" id="UP000694240">
    <property type="component" value="Chromosome 6"/>
</dbReference>
<dbReference type="PROSITE" id="PS50158">
    <property type="entry name" value="ZF_CCHC"/>
    <property type="match status" value="1"/>
</dbReference>
<dbReference type="FunFam" id="3.80.10.10:FF:000497">
    <property type="entry name" value="Leucine-rich repeat transmembrane protein kinase"/>
    <property type="match status" value="1"/>
</dbReference>
<dbReference type="InterPro" id="IPR001611">
    <property type="entry name" value="Leu-rich_rpt"/>
</dbReference>
<evidence type="ECO:0000256" key="5">
    <source>
        <dbReference type="ARBA" id="ARBA00022614"/>
    </source>
</evidence>
<gene>
    <name evidence="25" type="ORF">ISN45_Aa01g040480</name>
</gene>
<evidence type="ECO:0000256" key="20">
    <source>
        <dbReference type="SAM" id="MobiDB-lite"/>
    </source>
</evidence>
<dbReference type="InterPro" id="IPR001245">
    <property type="entry name" value="Ser-Thr/Tyr_kinase_cat_dom"/>
</dbReference>
<comment type="subcellular location">
    <subcellularLocation>
        <location evidence="1">Membrane</location>
        <topology evidence="1">Single-pass type I membrane protein</topology>
    </subcellularLocation>
</comment>
<feature type="region of interest" description="Disordered" evidence="20">
    <location>
        <begin position="192"/>
        <end position="268"/>
    </location>
</feature>
<evidence type="ECO:0000256" key="3">
    <source>
        <dbReference type="ARBA" id="ARBA00022527"/>
    </source>
</evidence>
<dbReference type="EMBL" id="JAEFBK010000006">
    <property type="protein sequence ID" value="KAG7595354.1"/>
    <property type="molecule type" value="Genomic_DNA"/>
</dbReference>
<keyword evidence="19" id="KW-0479">Metal-binding</keyword>
<feature type="domain" description="Integrase catalytic" evidence="24">
    <location>
        <begin position="475"/>
        <end position="642"/>
    </location>
</feature>